<dbReference type="InterPro" id="IPR052336">
    <property type="entry name" value="MlaD_Phospholipid_Transporter"/>
</dbReference>
<dbReference type="Pfam" id="PF02470">
    <property type="entry name" value="MlaD"/>
    <property type="match status" value="1"/>
</dbReference>
<feature type="compositionally biased region" description="Pro residues" evidence="1">
    <location>
        <begin position="383"/>
        <end position="392"/>
    </location>
</feature>
<reference evidence="4 5" key="1">
    <citation type="journal article" date="2019" name="Emerg. Microbes Infect.">
        <title>Comprehensive subspecies identification of 175 nontuberculous mycobacteria species based on 7547 genomic profiles.</title>
        <authorList>
            <person name="Matsumoto Y."/>
            <person name="Kinjo T."/>
            <person name="Motooka D."/>
            <person name="Nabeya D."/>
            <person name="Jung N."/>
            <person name="Uechi K."/>
            <person name="Horii T."/>
            <person name="Iida T."/>
            <person name="Fujita J."/>
            <person name="Nakamura S."/>
        </authorList>
    </citation>
    <scope>NUCLEOTIDE SEQUENCE [LARGE SCALE GENOMIC DNA]</scope>
    <source>
        <strain evidence="4 5">JCM 13571</strain>
    </source>
</reference>
<dbReference type="PANTHER" id="PTHR33371">
    <property type="entry name" value="INTERMEMBRANE PHOSPHOLIPID TRANSPORT SYSTEM BINDING PROTEIN MLAD-RELATED"/>
    <property type="match status" value="1"/>
</dbReference>
<dbReference type="AlphaFoldDB" id="A0A7I7X9V2"/>
<accession>A0A7I7X9V2</accession>
<organism evidence="4 5">
    <name type="scientific">Mycolicibacter hiberniae</name>
    <dbReference type="NCBI Taxonomy" id="29314"/>
    <lineage>
        <taxon>Bacteria</taxon>
        <taxon>Bacillati</taxon>
        <taxon>Actinomycetota</taxon>
        <taxon>Actinomycetes</taxon>
        <taxon>Mycobacteriales</taxon>
        <taxon>Mycobacteriaceae</taxon>
        <taxon>Mycolicibacter</taxon>
    </lineage>
</organism>
<keyword evidence="5" id="KW-1185">Reference proteome</keyword>
<name>A0A7I7X9V2_9MYCO</name>
<dbReference type="InterPro" id="IPR003399">
    <property type="entry name" value="Mce/MlaD"/>
</dbReference>
<protein>
    <submittedName>
        <fullName evidence="4">Mammalian cell entry protein</fullName>
    </submittedName>
</protein>
<feature type="region of interest" description="Disordered" evidence="1">
    <location>
        <begin position="370"/>
        <end position="392"/>
    </location>
</feature>
<sequence length="392" mass="41460">MRLAQIINRVTALACCVAVATVGCGFRGINSLPLPGTVGTGPTALLYHLQVANIGTLESNSPVMVENVVVGSVRQMRFNNWHVDVDVTVRPGTRVPANAVATVGQTSLLGSMHVALDPPLGSAPEGILEPNSTIPLSATSSYPSTERTLASLSALVNGGGLGQIGDIVHGVNTALSGREPQVRELLERLEEFVDLFDQQRGDVIESVQALDRLSGQLATQREVMSSALRSLPAALDVLIQQRPTFTSALEKLGRLGDTARTLVDESQADLVADLEKLAPTLKALADVGPEIAAVLGYLPTAPFSQNIVDRGVRGDFMNLFVILDFTTARLKRTLLAGTRFEDQNAQLVPAPGDIGYDAYYTRNPLGAPISPPPATWEEALKIQPPPQPGGGG</sequence>
<dbReference type="Pfam" id="PF11887">
    <property type="entry name" value="Mce4_CUP1"/>
    <property type="match status" value="1"/>
</dbReference>
<feature type="domain" description="Mammalian cell entry C-terminal" evidence="3">
    <location>
        <begin position="128"/>
        <end position="298"/>
    </location>
</feature>
<dbReference type="OrthoDB" id="9774928at2"/>
<dbReference type="RefSeq" id="WP_085136584.1">
    <property type="nucleotide sequence ID" value="NZ_AP022609.1"/>
</dbReference>
<evidence type="ECO:0000313" key="4">
    <source>
        <dbReference type="EMBL" id="BBZ25663.1"/>
    </source>
</evidence>
<feature type="domain" description="Mce/MlaD" evidence="2">
    <location>
        <begin position="47"/>
        <end position="119"/>
    </location>
</feature>
<dbReference type="PROSITE" id="PS51257">
    <property type="entry name" value="PROKAR_LIPOPROTEIN"/>
    <property type="match status" value="1"/>
</dbReference>
<dbReference type="InterPro" id="IPR005693">
    <property type="entry name" value="Mce"/>
</dbReference>
<dbReference type="GO" id="GO:0005576">
    <property type="term" value="C:extracellular region"/>
    <property type="evidence" value="ECO:0007669"/>
    <property type="project" value="TreeGrafter"/>
</dbReference>
<dbReference type="InterPro" id="IPR024516">
    <property type="entry name" value="Mce_C"/>
</dbReference>
<dbReference type="PANTHER" id="PTHR33371:SF15">
    <property type="entry name" value="LIPOPROTEIN LPRN"/>
    <property type="match status" value="1"/>
</dbReference>
<dbReference type="EMBL" id="AP022609">
    <property type="protein sequence ID" value="BBZ25663.1"/>
    <property type="molecule type" value="Genomic_DNA"/>
</dbReference>
<proteinExistence type="predicted"/>
<evidence type="ECO:0000313" key="5">
    <source>
        <dbReference type="Proteomes" id="UP000467260"/>
    </source>
</evidence>
<gene>
    <name evidence="4" type="ORF">MHIB_40810</name>
</gene>
<dbReference type="NCBIfam" id="TIGR00996">
    <property type="entry name" value="Mtu_fam_mce"/>
    <property type="match status" value="1"/>
</dbReference>
<evidence type="ECO:0000256" key="1">
    <source>
        <dbReference type="SAM" id="MobiDB-lite"/>
    </source>
</evidence>
<dbReference type="Proteomes" id="UP000467260">
    <property type="component" value="Chromosome"/>
</dbReference>
<evidence type="ECO:0000259" key="2">
    <source>
        <dbReference type="Pfam" id="PF02470"/>
    </source>
</evidence>
<evidence type="ECO:0000259" key="3">
    <source>
        <dbReference type="Pfam" id="PF11887"/>
    </source>
</evidence>
<dbReference type="KEGG" id="mhib:MHIB_40810"/>